<gene>
    <name evidence="3" type="ORF">Mco01_64840</name>
</gene>
<dbReference type="Gene3D" id="3.40.50.720">
    <property type="entry name" value="NAD(P)-binding Rossmann-like Domain"/>
    <property type="match status" value="1"/>
</dbReference>
<evidence type="ECO:0000313" key="3">
    <source>
        <dbReference type="EMBL" id="GIH43484.1"/>
    </source>
</evidence>
<evidence type="ECO:0000256" key="1">
    <source>
        <dbReference type="ARBA" id="ARBA00006484"/>
    </source>
</evidence>
<dbReference type="EMBL" id="BOOC01000039">
    <property type="protein sequence ID" value="GIH43484.1"/>
    <property type="molecule type" value="Genomic_DNA"/>
</dbReference>
<dbReference type="CDD" id="cd05233">
    <property type="entry name" value="SDR_c"/>
    <property type="match status" value="1"/>
</dbReference>
<dbReference type="PANTHER" id="PTHR43639">
    <property type="entry name" value="OXIDOREDUCTASE, SHORT-CHAIN DEHYDROGENASE/REDUCTASE FAMILY (AFU_ORTHOLOGUE AFUA_5G02870)"/>
    <property type="match status" value="1"/>
</dbReference>
<keyword evidence="4" id="KW-1185">Reference proteome</keyword>
<dbReference type="PANTHER" id="PTHR43639:SF1">
    <property type="entry name" value="SHORT-CHAIN DEHYDROGENASE_REDUCTASE FAMILY PROTEIN"/>
    <property type="match status" value="1"/>
</dbReference>
<keyword evidence="2" id="KW-0560">Oxidoreductase</keyword>
<dbReference type="Proteomes" id="UP000603904">
    <property type="component" value="Unassembled WGS sequence"/>
</dbReference>
<dbReference type="InterPro" id="IPR036291">
    <property type="entry name" value="NAD(P)-bd_dom_sf"/>
</dbReference>
<protein>
    <submittedName>
        <fullName evidence="3">Uncharacterized protein</fullName>
    </submittedName>
</protein>
<evidence type="ECO:0000313" key="4">
    <source>
        <dbReference type="Proteomes" id="UP000603904"/>
    </source>
</evidence>
<proteinExistence type="inferred from homology"/>
<dbReference type="InterPro" id="IPR002347">
    <property type="entry name" value="SDR_fam"/>
</dbReference>
<dbReference type="RefSeq" id="WP_204060587.1">
    <property type="nucleotide sequence ID" value="NZ_BAAAGP010000013.1"/>
</dbReference>
<organism evidence="3 4">
    <name type="scientific">Microbispora corallina</name>
    <dbReference type="NCBI Taxonomy" id="83302"/>
    <lineage>
        <taxon>Bacteria</taxon>
        <taxon>Bacillati</taxon>
        <taxon>Actinomycetota</taxon>
        <taxon>Actinomycetes</taxon>
        <taxon>Streptosporangiales</taxon>
        <taxon>Streptosporangiaceae</taxon>
        <taxon>Microbispora</taxon>
    </lineage>
</organism>
<comment type="caution">
    <text evidence="3">The sequence shown here is derived from an EMBL/GenBank/DDBJ whole genome shotgun (WGS) entry which is preliminary data.</text>
</comment>
<dbReference type="SUPFAM" id="SSF51735">
    <property type="entry name" value="NAD(P)-binding Rossmann-fold domains"/>
    <property type="match status" value="1"/>
</dbReference>
<comment type="similarity">
    <text evidence="1">Belongs to the short-chain dehydrogenases/reductases (SDR) family.</text>
</comment>
<name>A0ABQ4G8U5_9ACTN</name>
<dbReference type="PRINTS" id="PR00081">
    <property type="entry name" value="GDHRDH"/>
</dbReference>
<evidence type="ECO:0000256" key="2">
    <source>
        <dbReference type="ARBA" id="ARBA00023002"/>
    </source>
</evidence>
<reference evidence="3 4" key="1">
    <citation type="submission" date="2021-01" db="EMBL/GenBank/DDBJ databases">
        <title>Whole genome shotgun sequence of Microbispora corallina NBRC 16416.</title>
        <authorList>
            <person name="Komaki H."/>
            <person name="Tamura T."/>
        </authorList>
    </citation>
    <scope>NUCLEOTIDE SEQUENCE [LARGE SCALE GENOMIC DNA]</scope>
    <source>
        <strain evidence="3 4">NBRC 16416</strain>
    </source>
</reference>
<dbReference type="Pfam" id="PF00106">
    <property type="entry name" value="adh_short"/>
    <property type="match status" value="1"/>
</dbReference>
<sequence length="87" mass="8960">MKAPFFLTAAVAPATIEAGGGAIINLSSWIVRLGVPVGTLYGSTKGAPETLTRAWAAEFGRHGVRVNAISPGVIHEPMPGVTHPARS</sequence>
<accession>A0ABQ4G8U5</accession>